<dbReference type="InterPro" id="IPR003439">
    <property type="entry name" value="ABC_transporter-like_ATP-bd"/>
</dbReference>
<keyword evidence="12" id="KW-1185">Reference proteome</keyword>
<dbReference type="InterPro" id="IPR050153">
    <property type="entry name" value="Metal_Ion_Import_ABC"/>
</dbReference>
<dbReference type="RefSeq" id="WP_338099493.1">
    <property type="nucleotide sequence ID" value="NZ_JAWDKD010000018.1"/>
</dbReference>
<dbReference type="InterPro" id="IPR003593">
    <property type="entry name" value="AAA+_ATPase"/>
</dbReference>
<evidence type="ECO:0000313" key="11">
    <source>
        <dbReference type="EMBL" id="MDV0447076.1"/>
    </source>
</evidence>
<dbReference type="SMART" id="SM00382">
    <property type="entry name" value="AAA"/>
    <property type="match status" value="1"/>
</dbReference>
<dbReference type="CDD" id="cd03214">
    <property type="entry name" value="ABC_Iron-Siderophores_B12_Hemin"/>
    <property type="match status" value="1"/>
</dbReference>
<comment type="function">
    <text evidence="6">Required for corrinoid utilization. Probably part of the ABC transporter complex BtuCDF involved in cobalamin (vitamin B12) import. Probably responsible for energy coupling to the transport system.</text>
</comment>
<evidence type="ECO:0000256" key="5">
    <source>
        <dbReference type="ARBA" id="ARBA00050590"/>
    </source>
</evidence>
<organism evidence="11 12">
    <name type="scientific">Methanolapillus africanus</name>
    <dbReference type="NCBI Taxonomy" id="3028297"/>
    <lineage>
        <taxon>Archaea</taxon>
        <taxon>Methanobacteriati</taxon>
        <taxon>Methanobacteriota</taxon>
        <taxon>Stenosarchaea group</taxon>
        <taxon>Methanomicrobia</taxon>
        <taxon>Methanosarcinales</taxon>
        <taxon>Methanosarcinaceae</taxon>
        <taxon>Methanolapillus</taxon>
    </lineage>
</organism>
<dbReference type="GO" id="GO:0005524">
    <property type="term" value="F:ATP binding"/>
    <property type="evidence" value="ECO:0007669"/>
    <property type="project" value="UniProtKB-KW"/>
</dbReference>
<reference evidence="11" key="1">
    <citation type="submission" date="2023-06" db="EMBL/GenBank/DDBJ databases">
        <title>Genome sequence of Methanosarcinaceae archaeon Ag5.</title>
        <authorList>
            <person name="Protasov E."/>
            <person name="Platt K."/>
            <person name="Poehlein A."/>
            <person name="Daniel R."/>
            <person name="Brune A."/>
        </authorList>
    </citation>
    <scope>NUCLEOTIDE SEQUENCE</scope>
    <source>
        <strain evidence="11">Ag5</strain>
    </source>
</reference>
<protein>
    <recommendedName>
        <fullName evidence="8">Cobalamin import ATP-binding protein BtuD</fullName>
        <ecNumber evidence="7">7.6.2.8</ecNumber>
    </recommendedName>
    <alternativeName>
        <fullName evidence="9">Vitamin B12-transporting ATPase</fullName>
    </alternativeName>
</protein>
<keyword evidence="4 11" id="KW-0067">ATP-binding</keyword>
<dbReference type="FunFam" id="3.40.50.300:FF:000134">
    <property type="entry name" value="Iron-enterobactin ABC transporter ATP-binding protein"/>
    <property type="match status" value="1"/>
</dbReference>
<evidence type="ECO:0000256" key="4">
    <source>
        <dbReference type="ARBA" id="ARBA00022840"/>
    </source>
</evidence>
<gene>
    <name evidence="11" type="primary">fecE</name>
    <name evidence="11" type="ORF">MsAg5_09500</name>
</gene>
<keyword evidence="2" id="KW-0813">Transport</keyword>
<dbReference type="InterPro" id="IPR017871">
    <property type="entry name" value="ABC_transporter-like_CS"/>
</dbReference>
<evidence type="ECO:0000256" key="9">
    <source>
        <dbReference type="ARBA" id="ARBA00077139"/>
    </source>
</evidence>
<dbReference type="InterPro" id="IPR027417">
    <property type="entry name" value="P-loop_NTPase"/>
</dbReference>
<dbReference type="GO" id="GO:0016887">
    <property type="term" value="F:ATP hydrolysis activity"/>
    <property type="evidence" value="ECO:0007669"/>
    <property type="project" value="InterPro"/>
</dbReference>
<accession>A0AAE4MJF9</accession>
<evidence type="ECO:0000256" key="1">
    <source>
        <dbReference type="ARBA" id="ARBA00005417"/>
    </source>
</evidence>
<dbReference type="Pfam" id="PF00005">
    <property type="entry name" value="ABC_tran"/>
    <property type="match status" value="1"/>
</dbReference>
<feature type="domain" description="ABC transporter" evidence="10">
    <location>
        <begin position="3"/>
        <end position="236"/>
    </location>
</feature>
<name>A0AAE4MJF9_9EURY</name>
<dbReference type="PANTHER" id="PTHR42734:SF6">
    <property type="entry name" value="MOLYBDATE IMPORT ATP-BINDING PROTEIN MOLC"/>
    <property type="match status" value="1"/>
</dbReference>
<dbReference type="Proteomes" id="UP001271789">
    <property type="component" value="Unassembled WGS sequence"/>
</dbReference>
<evidence type="ECO:0000256" key="3">
    <source>
        <dbReference type="ARBA" id="ARBA00022741"/>
    </source>
</evidence>
<dbReference type="EC" id="7.6.2.8" evidence="7"/>
<proteinExistence type="inferred from homology"/>
<dbReference type="Gene3D" id="3.40.50.300">
    <property type="entry name" value="P-loop containing nucleotide triphosphate hydrolases"/>
    <property type="match status" value="1"/>
</dbReference>
<dbReference type="PROSITE" id="PS00211">
    <property type="entry name" value="ABC_TRANSPORTER_1"/>
    <property type="match status" value="1"/>
</dbReference>
<evidence type="ECO:0000256" key="8">
    <source>
        <dbReference type="ARBA" id="ARBA00073649"/>
    </source>
</evidence>
<evidence type="ECO:0000256" key="6">
    <source>
        <dbReference type="ARBA" id="ARBA00058960"/>
    </source>
</evidence>
<keyword evidence="3" id="KW-0547">Nucleotide-binding</keyword>
<dbReference type="PROSITE" id="PS50893">
    <property type="entry name" value="ABC_TRANSPORTER_2"/>
    <property type="match status" value="1"/>
</dbReference>
<evidence type="ECO:0000313" key="12">
    <source>
        <dbReference type="Proteomes" id="UP001271789"/>
    </source>
</evidence>
<dbReference type="SUPFAM" id="SSF52540">
    <property type="entry name" value="P-loop containing nucleoside triphosphate hydrolases"/>
    <property type="match status" value="1"/>
</dbReference>
<evidence type="ECO:0000259" key="10">
    <source>
        <dbReference type="PROSITE" id="PS50893"/>
    </source>
</evidence>
<dbReference type="GO" id="GO:0015420">
    <property type="term" value="F:ABC-type vitamin B12 transporter activity"/>
    <property type="evidence" value="ECO:0007669"/>
    <property type="project" value="UniProtKB-EC"/>
</dbReference>
<dbReference type="EMBL" id="JAWDKD010000018">
    <property type="protein sequence ID" value="MDV0447076.1"/>
    <property type="molecule type" value="Genomic_DNA"/>
</dbReference>
<dbReference type="AlphaFoldDB" id="A0AAE4MJF9"/>
<evidence type="ECO:0000256" key="2">
    <source>
        <dbReference type="ARBA" id="ARBA00022448"/>
    </source>
</evidence>
<comment type="similarity">
    <text evidence="1">Belongs to the ABC transporter superfamily.</text>
</comment>
<sequence>MVIRVDNICFEYKTRPVLGGIDLDVSRGEILSIMGPNGVGKSTLLKCMNLVLKPTKGTVFVDDSDLSDLSKREIAQRISYVSQRTEPSKMTVFDAVLLGRKPHIDWQASGKDYNIVDAALKRFDLEKMQLRRIDEMSGGEIQKVSICRAVAQEPTIILLDEPTSSLDLYNQIEILKIIRNITDGHQTATVMTMHDLNLALRFADKFVFMKNGEIYSACDAKGVTSEMIEEIYGVKVHLEYYNGIPHVIPV</sequence>
<dbReference type="PANTHER" id="PTHR42734">
    <property type="entry name" value="METAL TRANSPORT SYSTEM ATP-BINDING PROTEIN TM_0124-RELATED"/>
    <property type="match status" value="1"/>
</dbReference>
<comment type="caution">
    <text evidence="11">The sequence shown here is derived from an EMBL/GenBank/DDBJ whole genome shotgun (WGS) entry which is preliminary data.</text>
</comment>
<evidence type="ECO:0000256" key="7">
    <source>
        <dbReference type="ARBA" id="ARBA00066387"/>
    </source>
</evidence>
<comment type="catalytic activity">
    <reaction evidence="5">
        <text>an R-cob(III)alamin(out) + ATP + H2O = an R-cob(III)alamin(in) + ADP + phosphate + H(+)</text>
        <dbReference type="Rhea" id="RHEA:17873"/>
        <dbReference type="ChEBI" id="CHEBI:15377"/>
        <dbReference type="ChEBI" id="CHEBI:15378"/>
        <dbReference type="ChEBI" id="CHEBI:30616"/>
        <dbReference type="ChEBI" id="CHEBI:43474"/>
        <dbReference type="ChEBI" id="CHEBI:140785"/>
        <dbReference type="ChEBI" id="CHEBI:456216"/>
        <dbReference type="EC" id="7.6.2.8"/>
    </reaction>
</comment>